<evidence type="ECO:0000313" key="2">
    <source>
        <dbReference type="Proteomes" id="UP001152531"/>
    </source>
</evidence>
<organism evidence="1 2">
    <name type="scientific">[Candida] jaroonii</name>
    <dbReference type="NCBI Taxonomy" id="467808"/>
    <lineage>
        <taxon>Eukaryota</taxon>
        <taxon>Fungi</taxon>
        <taxon>Dikarya</taxon>
        <taxon>Ascomycota</taxon>
        <taxon>Saccharomycotina</taxon>
        <taxon>Pichiomycetes</taxon>
        <taxon>Debaryomycetaceae</taxon>
        <taxon>Yamadazyma</taxon>
    </lineage>
</organism>
<proteinExistence type="predicted"/>
<dbReference type="Proteomes" id="UP001152531">
    <property type="component" value="Unassembled WGS sequence"/>
</dbReference>
<dbReference type="EMBL" id="CALSDN010000002">
    <property type="protein sequence ID" value="CAH6719715.1"/>
    <property type="molecule type" value="Genomic_DNA"/>
</dbReference>
<protein>
    <submittedName>
        <fullName evidence="1">Cytoplasmic export protein 1</fullName>
    </submittedName>
</protein>
<keyword evidence="2" id="KW-1185">Reference proteome</keyword>
<evidence type="ECO:0000313" key="1">
    <source>
        <dbReference type="EMBL" id="CAH6719715.1"/>
    </source>
</evidence>
<sequence length="741" mass="84645">MNFLSKTLSTLTGTSIPYTFKEKIENQSVWTLYDGVNPKDNSSVTIFEINLRDQNILQSNYDQLAKNTFKKSKLIKFPELINTIDFIENDNNLYIITEPVVPLSVYLNSHNINNDSKILGLYNIANSLEFLNLKCNYVHGNVNVNSIYVNKEGDWKLFGFEFLTNLQSDPDQPIYRFSRYLAIFNNSLPDDVLNQGIDVIRPFPIKFDSYCFGKLIEVLFDNRINDKSLSSLVRRLTNPKINLRITIDKFLADGASIFKNNLLIEITNDLKDLKFKNNDEKLNYFKYNLANYFDSDSHVEFPPGFLENRLLPELILQYSIIEKFKPSVNSTNDDIIKNQESLAILLNYILKFGNSLGADEFNKSIKPIIFKTFASTDRSIRLILLNHLNNFERNLSESDVQSRIFYNLISGFQDTNFMIRETTLTSINLVIDKISVKQINQDLLKILAKSQMDPKPSIRVNTLILIIKIQSKIYNNSKNNVLITALSKSLKDTFTPCKMTALQGFEKLITEFSLEEICTKILGQLAISLMDKQSVKVRNQARKVFQLYLDAVETNAKNLPVVEEDEELEEKEFFKKFAPNVESEESNDIIKETNSNSGFSFGWNVVNKLVSTSVLEGQLNNDFNNSNVDLTTSVDQLSLGKPNQSSMDNSSNAKLSNVNTKETNGWDDNFDDVDDGWGMDEVKDEVETDKIIKKPVTRKVQDRAKKPGGLKLGKDKDKKPISNLRLNLSVDDDSWGGSDDW</sequence>
<name>A0ACA9Y471_9ASCO</name>
<comment type="caution">
    <text evidence="1">The sequence shown here is derived from an EMBL/GenBank/DDBJ whole genome shotgun (WGS) entry which is preliminary data.</text>
</comment>
<gene>
    <name evidence="1" type="ORF">CLIB1444_02S14884</name>
</gene>
<accession>A0ACA9Y471</accession>
<reference evidence="1" key="1">
    <citation type="submission" date="2022-06" db="EMBL/GenBank/DDBJ databases">
        <authorList>
            <person name="Legras J.-L."/>
            <person name="Devillers H."/>
            <person name="Grondin C."/>
        </authorList>
    </citation>
    <scope>NUCLEOTIDE SEQUENCE</scope>
    <source>
        <strain evidence="1">CLIB 1444</strain>
    </source>
</reference>